<dbReference type="PROSITE" id="PS50914">
    <property type="entry name" value="BON"/>
    <property type="match status" value="1"/>
</dbReference>
<organism evidence="5 6">
    <name type="scientific">Devosia nanyangense</name>
    <dbReference type="NCBI Taxonomy" id="1228055"/>
    <lineage>
        <taxon>Bacteria</taxon>
        <taxon>Pseudomonadati</taxon>
        <taxon>Pseudomonadota</taxon>
        <taxon>Alphaproteobacteria</taxon>
        <taxon>Hyphomicrobiales</taxon>
        <taxon>Devosiaceae</taxon>
        <taxon>Devosia</taxon>
    </lineage>
</organism>
<dbReference type="InterPro" id="IPR046342">
    <property type="entry name" value="CBS_dom_sf"/>
</dbReference>
<dbReference type="SMART" id="SM00116">
    <property type="entry name" value="CBS"/>
    <property type="match status" value="2"/>
</dbReference>
<dbReference type="Proteomes" id="UP000782610">
    <property type="component" value="Unassembled WGS sequence"/>
</dbReference>
<dbReference type="InterPro" id="IPR007055">
    <property type="entry name" value="BON_dom"/>
</dbReference>
<feature type="domain" description="CBS" evidence="4">
    <location>
        <begin position="7"/>
        <end position="62"/>
    </location>
</feature>
<accession>A0A933L525</accession>
<evidence type="ECO:0000259" key="3">
    <source>
        <dbReference type="PROSITE" id="PS50914"/>
    </source>
</evidence>
<evidence type="ECO:0000256" key="1">
    <source>
        <dbReference type="ARBA" id="ARBA00023122"/>
    </source>
</evidence>
<dbReference type="PANTHER" id="PTHR43080:SF26">
    <property type="entry name" value="REGULATORY PROTEIN"/>
    <property type="match status" value="1"/>
</dbReference>
<sequence>MKVADLMTKNVATLMPGHSVRHAAAIMLEQRVSGLPVVDAGELVGLLTEGDLLRRTEFGFPRSASERWNAATSPEGSARDFVKTHSWQVGDVMSKAVVTATEDMELSEVASIMATRGIKRLPVVRDGRLVGIISRADLLHIIAATPHEAMAMGDEAIRVGVCARLREADAVLSAQPAVTVENGVVHVWGMVPSDVERDVIRVAVEGAPGIRGFEDHLSLFRAPARKS</sequence>
<dbReference type="InterPro" id="IPR017080">
    <property type="entry name" value="UCP036990_CBS_BON"/>
</dbReference>
<comment type="caution">
    <text evidence="5">The sequence shown here is derived from an EMBL/GenBank/DDBJ whole genome shotgun (WGS) entry which is preliminary data.</text>
</comment>
<dbReference type="InterPro" id="IPR000644">
    <property type="entry name" value="CBS_dom"/>
</dbReference>
<evidence type="ECO:0000313" key="6">
    <source>
        <dbReference type="Proteomes" id="UP000782610"/>
    </source>
</evidence>
<evidence type="ECO:0000259" key="4">
    <source>
        <dbReference type="PROSITE" id="PS51371"/>
    </source>
</evidence>
<proteinExistence type="predicted"/>
<dbReference type="PIRSF" id="PIRSF036990">
    <property type="entry name" value="UCP036990_CBS_BON"/>
    <property type="match status" value="1"/>
</dbReference>
<dbReference type="CDD" id="cd04586">
    <property type="entry name" value="CBS_pair_BON_assoc"/>
    <property type="match status" value="1"/>
</dbReference>
<dbReference type="Gene3D" id="3.30.1340.30">
    <property type="match status" value="1"/>
</dbReference>
<name>A0A933L525_9HYPH</name>
<feature type="domain" description="BON" evidence="3">
    <location>
        <begin position="153"/>
        <end position="221"/>
    </location>
</feature>
<dbReference type="InterPro" id="IPR051257">
    <property type="entry name" value="Diverse_CBS-Domain"/>
</dbReference>
<evidence type="ECO:0000313" key="5">
    <source>
        <dbReference type="EMBL" id="MBI4924073.1"/>
    </source>
</evidence>
<keyword evidence="1 2" id="KW-0129">CBS domain</keyword>
<dbReference type="EMBL" id="JACRAF010000068">
    <property type="protein sequence ID" value="MBI4924073.1"/>
    <property type="molecule type" value="Genomic_DNA"/>
</dbReference>
<dbReference type="SUPFAM" id="SSF54631">
    <property type="entry name" value="CBS-domain pair"/>
    <property type="match status" value="1"/>
</dbReference>
<evidence type="ECO:0000256" key="2">
    <source>
        <dbReference type="PROSITE-ProRule" id="PRU00703"/>
    </source>
</evidence>
<feature type="domain" description="CBS" evidence="4">
    <location>
        <begin position="93"/>
        <end position="150"/>
    </location>
</feature>
<dbReference type="AlphaFoldDB" id="A0A933L525"/>
<dbReference type="PROSITE" id="PS51371">
    <property type="entry name" value="CBS"/>
    <property type="match status" value="2"/>
</dbReference>
<reference evidence="5" key="1">
    <citation type="submission" date="2020-07" db="EMBL/GenBank/DDBJ databases">
        <title>Huge and variable diversity of episymbiotic CPR bacteria and DPANN archaea in groundwater ecosystems.</title>
        <authorList>
            <person name="He C.Y."/>
            <person name="Keren R."/>
            <person name="Whittaker M."/>
            <person name="Farag I.F."/>
            <person name="Doudna J."/>
            <person name="Cate J.H.D."/>
            <person name="Banfield J.F."/>
        </authorList>
    </citation>
    <scope>NUCLEOTIDE SEQUENCE</scope>
    <source>
        <strain evidence="5">NC_groundwater_1586_Pr3_B-0.1um_66_15</strain>
    </source>
</reference>
<dbReference type="PANTHER" id="PTHR43080">
    <property type="entry name" value="CBS DOMAIN-CONTAINING PROTEIN CBSX3, MITOCHONDRIAL"/>
    <property type="match status" value="1"/>
</dbReference>
<gene>
    <name evidence="5" type="ORF">HY834_20250</name>
</gene>
<dbReference type="Pfam" id="PF00571">
    <property type="entry name" value="CBS"/>
    <property type="match status" value="2"/>
</dbReference>
<dbReference type="Gene3D" id="3.10.580.10">
    <property type="entry name" value="CBS-domain"/>
    <property type="match status" value="1"/>
</dbReference>
<protein>
    <submittedName>
        <fullName evidence="5">CBS domain-containing protein</fullName>
    </submittedName>
</protein>
<dbReference type="Pfam" id="PF04972">
    <property type="entry name" value="BON"/>
    <property type="match status" value="1"/>
</dbReference>